<proteinExistence type="predicted"/>
<dbReference type="AlphaFoldDB" id="A0A0D6JGE7"/>
<protein>
    <submittedName>
        <fullName evidence="1">Uncharacterized protein</fullName>
    </submittedName>
</protein>
<keyword evidence="2" id="KW-1185">Reference proteome</keyword>
<gene>
    <name evidence="1" type="ORF">YBN1229_v1_2225</name>
</gene>
<dbReference type="EMBL" id="LN829119">
    <property type="protein sequence ID" value="CPR19569.1"/>
    <property type="molecule type" value="Genomic_DNA"/>
</dbReference>
<name>A0A0D6JGE7_9HYPH</name>
<sequence>MNVYRVRPARIALFLHSILVIKIVAHAKYRLQSLPYSLQHDRVSKQDGPRSNNLSFLICWVIYTIECINATHFGKIVPRCGHSLL</sequence>
<accession>A0A0D6JGE7</accession>
<dbReference type="KEGG" id="fil:BN1229_v1_2226"/>
<reference evidence="2" key="1">
    <citation type="submission" date="2015-02" db="EMBL/GenBank/DDBJ databases">
        <authorList>
            <person name="Chooi Y.-H."/>
        </authorList>
    </citation>
    <scope>NUCLEOTIDE SEQUENCE [LARGE SCALE GENOMIC DNA]</scope>
    <source>
        <strain evidence="2">strain Y</strain>
    </source>
</reference>
<dbReference type="KEGG" id="fiy:BN1229_v1_2225"/>
<evidence type="ECO:0000313" key="1">
    <source>
        <dbReference type="EMBL" id="CPR19569.1"/>
    </source>
</evidence>
<dbReference type="Proteomes" id="UP000033187">
    <property type="component" value="Chromosome 1"/>
</dbReference>
<evidence type="ECO:0000313" key="2">
    <source>
        <dbReference type="Proteomes" id="UP000033187"/>
    </source>
</evidence>
<organism evidence="1 2">
    <name type="scientific">Candidatus Filomicrobium marinum</name>
    <dbReference type="NCBI Taxonomy" id="1608628"/>
    <lineage>
        <taxon>Bacteria</taxon>
        <taxon>Pseudomonadati</taxon>
        <taxon>Pseudomonadota</taxon>
        <taxon>Alphaproteobacteria</taxon>
        <taxon>Hyphomicrobiales</taxon>
        <taxon>Hyphomicrobiaceae</taxon>
        <taxon>Filomicrobium</taxon>
    </lineage>
</organism>